<keyword evidence="2" id="KW-1185">Reference proteome</keyword>
<comment type="caution">
    <text evidence="1">The sequence shown here is derived from an EMBL/GenBank/DDBJ whole genome shotgun (WGS) entry which is preliminary data.</text>
</comment>
<dbReference type="Proteomes" id="UP000825935">
    <property type="component" value="Chromosome 25"/>
</dbReference>
<dbReference type="EMBL" id="CM035430">
    <property type="protein sequence ID" value="KAH7298719.1"/>
    <property type="molecule type" value="Genomic_DNA"/>
</dbReference>
<proteinExistence type="predicted"/>
<dbReference type="AlphaFoldDB" id="A0A8T2RQF3"/>
<sequence length="166" mass="18946">MRGNVFGKMHANCNNPRYANIGTQPGFQDGTIPIQALMLHAHNFDQLTPSGKIKVYKEGGAATKFDTFNGTDDRMKTLTFLEQFDAAFIGWNFGESSKVQKAAMFLKGNALQWWTTLVMRRQAPSTWVEFEQPFSFAWLTNTFEVDVMTAWHRLDASKCEDLEEYT</sequence>
<organism evidence="1 2">
    <name type="scientific">Ceratopteris richardii</name>
    <name type="common">Triangle waterfern</name>
    <dbReference type="NCBI Taxonomy" id="49495"/>
    <lineage>
        <taxon>Eukaryota</taxon>
        <taxon>Viridiplantae</taxon>
        <taxon>Streptophyta</taxon>
        <taxon>Embryophyta</taxon>
        <taxon>Tracheophyta</taxon>
        <taxon>Polypodiopsida</taxon>
        <taxon>Polypodiidae</taxon>
        <taxon>Polypodiales</taxon>
        <taxon>Pteridineae</taxon>
        <taxon>Pteridaceae</taxon>
        <taxon>Parkerioideae</taxon>
        <taxon>Ceratopteris</taxon>
    </lineage>
</organism>
<evidence type="ECO:0008006" key="3">
    <source>
        <dbReference type="Google" id="ProtNLM"/>
    </source>
</evidence>
<gene>
    <name evidence="1" type="ORF">KP509_25G056200</name>
</gene>
<accession>A0A8T2RQF3</accession>
<evidence type="ECO:0000313" key="2">
    <source>
        <dbReference type="Proteomes" id="UP000825935"/>
    </source>
</evidence>
<evidence type="ECO:0000313" key="1">
    <source>
        <dbReference type="EMBL" id="KAH7298719.1"/>
    </source>
</evidence>
<reference evidence="1" key="1">
    <citation type="submission" date="2021-08" db="EMBL/GenBank/DDBJ databases">
        <title>WGS assembly of Ceratopteris richardii.</title>
        <authorList>
            <person name="Marchant D.B."/>
            <person name="Chen G."/>
            <person name="Jenkins J."/>
            <person name="Shu S."/>
            <person name="Leebens-Mack J."/>
            <person name="Grimwood J."/>
            <person name="Schmutz J."/>
            <person name="Soltis P."/>
            <person name="Soltis D."/>
            <person name="Chen Z.-H."/>
        </authorList>
    </citation>
    <scope>NUCLEOTIDE SEQUENCE</scope>
    <source>
        <strain evidence="1">Whitten #5841</strain>
        <tissue evidence="1">Leaf</tissue>
    </source>
</reference>
<name>A0A8T2RQF3_CERRI</name>
<dbReference type="OrthoDB" id="10420156at2759"/>
<protein>
    <recommendedName>
        <fullName evidence="3">Retrotransposon gag domain-containing protein</fullName>
    </recommendedName>
</protein>